<keyword evidence="2" id="KW-1185">Reference proteome</keyword>
<organism evidence="1 2">
    <name type="scientific">Patiriisocius marinistellae</name>
    <dbReference type="NCBI Taxonomy" id="2494560"/>
    <lineage>
        <taxon>Bacteria</taxon>
        <taxon>Pseudomonadati</taxon>
        <taxon>Bacteroidota</taxon>
        <taxon>Flavobacteriia</taxon>
        <taxon>Flavobacteriales</taxon>
        <taxon>Flavobacteriaceae</taxon>
        <taxon>Patiriisocius</taxon>
    </lineage>
</organism>
<accession>A0A5J4FUD3</accession>
<protein>
    <submittedName>
        <fullName evidence="1">Uncharacterized protein</fullName>
    </submittedName>
</protein>
<dbReference type="Proteomes" id="UP000326994">
    <property type="component" value="Unassembled WGS sequence"/>
</dbReference>
<gene>
    <name evidence="1" type="ORF">ULMS_09010</name>
</gene>
<reference evidence="1 2" key="1">
    <citation type="submission" date="2019-08" db="EMBL/GenBank/DDBJ databases">
        <title>Ulvibacter marinistellae sp. nov., isolated from a starfish, Patiria pectinifera.</title>
        <authorList>
            <person name="Kawano K."/>
            <person name="Ushijima N."/>
            <person name="Kihara M."/>
            <person name="Itoh H."/>
        </authorList>
    </citation>
    <scope>NUCLEOTIDE SEQUENCE [LARGE SCALE GENOMIC DNA]</scope>
    <source>
        <strain evidence="1 2">KK4</strain>
    </source>
</reference>
<dbReference type="AlphaFoldDB" id="A0A5J4FUD3"/>
<proteinExistence type="predicted"/>
<evidence type="ECO:0000313" key="1">
    <source>
        <dbReference type="EMBL" id="GEQ85393.1"/>
    </source>
</evidence>
<sequence>MLKPSKKLKKISNPLLPVNGNIKIKTRYKYGFTYPKKFMWLSNVT</sequence>
<name>A0A5J4FUD3_9FLAO</name>
<evidence type="ECO:0000313" key="2">
    <source>
        <dbReference type="Proteomes" id="UP000326994"/>
    </source>
</evidence>
<dbReference type="EMBL" id="BKCF01000001">
    <property type="protein sequence ID" value="GEQ85393.1"/>
    <property type="molecule type" value="Genomic_DNA"/>
</dbReference>
<comment type="caution">
    <text evidence="1">The sequence shown here is derived from an EMBL/GenBank/DDBJ whole genome shotgun (WGS) entry which is preliminary data.</text>
</comment>